<gene>
    <name evidence="2" type="ORF">G7067_04365</name>
</gene>
<dbReference type="PROSITE" id="PS51257">
    <property type="entry name" value="PROKAR_LIPOPROTEIN"/>
    <property type="match status" value="1"/>
</dbReference>
<keyword evidence="1" id="KW-0732">Signal</keyword>
<evidence type="ECO:0008006" key="4">
    <source>
        <dbReference type="Google" id="ProtNLM"/>
    </source>
</evidence>
<dbReference type="RefSeq" id="WP_166322270.1">
    <property type="nucleotide sequence ID" value="NZ_CP049934.1"/>
</dbReference>
<evidence type="ECO:0000313" key="2">
    <source>
        <dbReference type="EMBL" id="QIM15819.1"/>
    </source>
</evidence>
<organism evidence="2 3">
    <name type="scientific">Leucobacter insecticola</name>
    <dbReference type="NCBI Taxonomy" id="2714934"/>
    <lineage>
        <taxon>Bacteria</taxon>
        <taxon>Bacillati</taxon>
        <taxon>Actinomycetota</taxon>
        <taxon>Actinomycetes</taxon>
        <taxon>Micrococcales</taxon>
        <taxon>Microbacteriaceae</taxon>
        <taxon>Leucobacter</taxon>
    </lineage>
</organism>
<name>A0A6G8FHR2_9MICO</name>
<dbReference type="EMBL" id="CP049934">
    <property type="protein sequence ID" value="QIM15819.1"/>
    <property type="molecule type" value="Genomic_DNA"/>
</dbReference>
<dbReference type="KEGG" id="lins:G7067_04365"/>
<evidence type="ECO:0000256" key="1">
    <source>
        <dbReference type="SAM" id="SignalP"/>
    </source>
</evidence>
<evidence type="ECO:0000313" key="3">
    <source>
        <dbReference type="Proteomes" id="UP000501387"/>
    </source>
</evidence>
<feature type="chain" id="PRO_5026279089" description="Lipoprotein" evidence="1">
    <location>
        <begin position="26"/>
        <end position="127"/>
    </location>
</feature>
<feature type="signal peptide" evidence="1">
    <location>
        <begin position="1"/>
        <end position="25"/>
    </location>
</feature>
<accession>A0A6G8FHR2</accession>
<keyword evidence="3" id="KW-1185">Reference proteome</keyword>
<sequence>MGKLRIAAAGSSVGVALVLALTLSACQGGGVSVEGVPEQVKTVPGEVSNTASADDSNWSFTVTVEDKKTQEEAVTRLTDAGFRELGQSETSSGKTIALTNDKEKVNVTLLLTQQDGKFQVVYNIVKL</sequence>
<protein>
    <recommendedName>
        <fullName evidence="4">Lipoprotein</fullName>
    </recommendedName>
</protein>
<dbReference type="Proteomes" id="UP000501387">
    <property type="component" value="Chromosome"/>
</dbReference>
<dbReference type="AlphaFoldDB" id="A0A6G8FHR2"/>
<proteinExistence type="predicted"/>
<reference evidence="2 3" key="1">
    <citation type="submission" date="2020-03" db="EMBL/GenBank/DDBJ databases">
        <title>Leucobacter sp. nov., isolated from beetles.</title>
        <authorList>
            <person name="Hyun D.-W."/>
            <person name="Bae J.-W."/>
        </authorList>
    </citation>
    <scope>NUCLEOTIDE SEQUENCE [LARGE SCALE GENOMIC DNA]</scope>
    <source>
        <strain evidence="2 3">HDW9B</strain>
    </source>
</reference>